<gene>
    <name evidence="16" type="ORF">CICLE_v10027068mg</name>
</gene>
<evidence type="ECO:0000259" key="15">
    <source>
        <dbReference type="PROSITE" id="PS50011"/>
    </source>
</evidence>
<evidence type="ECO:0000256" key="13">
    <source>
        <dbReference type="ARBA" id="ARBA00047951"/>
    </source>
</evidence>
<evidence type="ECO:0000256" key="9">
    <source>
        <dbReference type="ARBA" id="ARBA00023136"/>
    </source>
</evidence>
<dbReference type="eggNOG" id="ENOG502RMXX">
    <property type="taxonomic scope" value="Eukaryota"/>
</dbReference>
<evidence type="ECO:0000256" key="10">
    <source>
        <dbReference type="ARBA" id="ARBA00023157"/>
    </source>
</evidence>
<dbReference type="Gene3D" id="1.10.510.10">
    <property type="entry name" value="Transferase(Phosphotransferase) domain 1"/>
    <property type="match status" value="1"/>
</dbReference>
<dbReference type="InterPro" id="IPR011009">
    <property type="entry name" value="Kinase-like_dom_sf"/>
</dbReference>
<evidence type="ECO:0000313" key="17">
    <source>
        <dbReference type="Proteomes" id="UP000030687"/>
    </source>
</evidence>
<keyword evidence="6" id="KW-0808">Transferase</keyword>
<dbReference type="InterPro" id="IPR000719">
    <property type="entry name" value="Prot_kinase_dom"/>
</dbReference>
<feature type="domain" description="Protein kinase" evidence="15">
    <location>
        <begin position="261"/>
        <end position="568"/>
    </location>
</feature>
<dbReference type="GO" id="GO:0004674">
    <property type="term" value="F:protein serine/threonine kinase activity"/>
    <property type="evidence" value="ECO:0007669"/>
    <property type="project" value="TreeGrafter"/>
</dbReference>
<keyword evidence="2" id="KW-0597">Phosphoprotein</keyword>
<keyword evidence="8" id="KW-1133">Transmembrane helix</keyword>
<dbReference type="FunFam" id="3.30.200.20:FF:001332">
    <property type="entry name" value="Wall-associated receptor kinase-like 10"/>
    <property type="match status" value="1"/>
</dbReference>
<dbReference type="GO" id="GO:0007166">
    <property type="term" value="P:cell surface receptor signaling pathway"/>
    <property type="evidence" value="ECO:0007669"/>
    <property type="project" value="InterPro"/>
</dbReference>
<accession>V4SN73</accession>
<keyword evidence="5" id="KW-0547">Nucleotide-binding</keyword>
<dbReference type="Gene3D" id="3.30.200.20">
    <property type="entry name" value="Phosphorylase Kinase, domain 1"/>
    <property type="match status" value="1"/>
</dbReference>
<dbReference type="InterPro" id="IPR001245">
    <property type="entry name" value="Ser-Thr/Tyr_kinase_cat_dom"/>
</dbReference>
<evidence type="ECO:0000256" key="8">
    <source>
        <dbReference type="ARBA" id="ARBA00022989"/>
    </source>
</evidence>
<dbReference type="KEGG" id="cic:CICLE_v10027068mg"/>
<reference evidence="16 17" key="1">
    <citation type="submission" date="2013-10" db="EMBL/GenBank/DDBJ databases">
        <authorList>
            <consortium name="International Citrus Genome Consortium"/>
            <person name="Jenkins J."/>
            <person name="Schmutz J."/>
            <person name="Prochnik S."/>
            <person name="Rokhsar D."/>
            <person name="Gmitter F."/>
            <person name="Ollitrault P."/>
            <person name="Machado M."/>
            <person name="Talon M."/>
            <person name="Wincker P."/>
            <person name="Jaillon O."/>
            <person name="Morgante M."/>
        </authorList>
    </citation>
    <scope>NUCLEOTIDE SEQUENCE</scope>
    <source>
        <strain evidence="17">cv. Clemenules</strain>
    </source>
</reference>
<dbReference type="InterPro" id="IPR045274">
    <property type="entry name" value="WAK-like"/>
</dbReference>
<proteinExistence type="predicted"/>
<keyword evidence="17" id="KW-1185">Reference proteome</keyword>
<dbReference type="PROSITE" id="PS00108">
    <property type="entry name" value="PROTEIN_KINASE_ST"/>
    <property type="match status" value="1"/>
</dbReference>
<protein>
    <recommendedName>
        <fullName evidence="15">Protein kinase domain-containing protein</fullName>
    </recommendedName>
</protein>
<name>V4SN73_CITCL</name>
<dbReference type="PANTHER" id="PTHR27005">
    <property type="entry name" value="WALL-ASSOCIATED RECEPTOR KINASE-LIKE 21"/>
    <property type="match status" value="1"/>
</dbReference>
<dbReference type="Pfam" id="PF07714">
    <property type="entry name" value="PK_Tyr_Ser-Thr"/>
    <property type="match status" value="1"/>
</dbReference>
<comment type="catalytic activity">
    <reaction evidence="13">
        <text>L-threonyl-[protein] + ATP = O-phospho-L-threonyl-[protein] + ADP + H(+)</text>
        <dbReference type="Rhea" id="RHEA:46608"/>
        <dbReference type="Rhea" id="RHEA-COMP:11060"/>
        <dbReference type="Rhea" id="RHEA-COMP:11605"/>
        <dbReference type="ChEBI" id="CHEBI:15378"/>
        <dbReference type="ChEBI" id="CHEBI:30013"/>
        <dbReference type="ChEBI" id="CHEBI:30616"/>
        <dbReference type="ChEBI" id="CHEBI:61977"/>
        <dbReference type="ChEBI" id="CHEBI:456216"/>
    </reaction>
</comment>
<dbReference type="GO" id="GO:0005524">
    <property type="term" value="F:ATP binding"/>
    <property type="evidence" value="ECO:0007669"/>
    <property type="project" value="UniProtKB-KW"/>
</dbReference>
<evidence type="ECO:0000256" key="11">
    <source>
        <dbReference type="ARBA" id="ARBA00023180"/>
    </source>
</evidence>
<dbReference type="PROSITE" id="PS50011">
    <property type="entry name" value="PROTEIN_KINASE_DOM"/>
    <property type="match status" value="1"/>
</dbReference>
<dbReference type="InterPro" id="IPR008271">
    <property type="entry name" value="Ser/Thr_kinase_AS"/>
</dbReference>
<evidence type="ECO:0000256" key="6">
    <source>
        <dbReference type="ARBA" id="ARBA00022777"/>
    </source>
</evidence>
<sequence>MAVHNGLVLLHIIMLLCTVEAAAEALACPDRCGDVGIQYPFGIGAGCYFDESFEVVCNNSSGTPKAILQRIGQEISSYISYIGRPIIAVNISFLAIGCDNYANNQQNDSISSNSILTDAGGECISICTCNPSESSGCCDMVCNIPQNSSTKVLDANTSNVYSRSIPEGCTSLSLVYADWIFSHYLETPSGLKHEKMIPAVLEWGKYKGVCYEDYNSQTKVCNKDDRCLIQLSSGCTSGGLGMFLLIGAWWLFKFVKRRREIKLKRKYFKRNGGLLLQQELASTEGTIEKTKLFTSKELEKATDNFDLNRILGQGGQAVKKSKVIDESKVEEFINEVVILSQINHRNVVKLLGCCLETEVPLLVYEFIPNGTLFQYIHDQNEDFPITWEIRLRIAIEVSGALSYLHSAASIPIYHRDIKSTNILLDDKYRAKVSDFGASRSMAVDQTHMTTQVHGTFGYLDPEYFRSSQFTDKSDVYSFGVVLTELLTGEKPIRFTILEEDKSLAAYFLCAMKEERLFEILDARVMKQGGKDEIITVAKLAKRCLNLNGKKRPTMREVASELAGIKAWNGASNVIEEGLEEIDCALGDIYIVANSETNGSINESFLDDVTVSVDANPLIKSNW</sequence>
<keyword evidence="6" id="KW-0418">Kinase</keyword>
<evidence type="ECO:0000256" key="1">
    <source>
        <dbReference type="ARBA" id="ARBA00004479"/>
    </source>
</evidence>
<evidence type="ECO:0000256" key="5">
    <source>
        <dbReference type="ARBA" id="ARBA00022741"/>
    </source>
</evidence>
<feature type="signal peptide" evidence="14">
    <location>
        <begin position="1"/>
        <end position="21"/>
    </location>
</feature>
<comment type="subcellular location">
    <subcellularLocation>
        <location evidence="1">Membrane</location>
        <topology evidence="1">Single-pass type I membrane protein</topology>
    </subcellularLocation>
</comment>
<dbReference type="GO" id="GO:0030247">
    <property type="term" value="F:polysaccharide binding"/>
    <property type="evidence" value="ECO:0007669"/>
    <property type="project" value="InterPro"/>
</dbReference>
<feature type="chain" id="PRO_5004727601" description="Protein kinase domain-containing protein" evidence="14">
    <location>
        <begin position="22"/>
        <end position="622"/>
    </location>
</feature>
<evidence type="ECO:0000256" key="12">
    <source>
        <dbReference type="ARBA" id="ARBA00047558"/>
    </source>
</evidence>
<dbReference type="Pfam" id="PF13947">
    <property type="entry name" value="GUB_WAK_bind"/>
    <property type="match status" value="1"/>
</dbReference>
<keyword evidence="10" id="KW-1015">Disulfide bond</keyword>
<dbReference type="InParanoid" id="V4SN73"/>
<dbReference type="AlphaFoldDB" id="V4SN73"/>
<evidence type="ECO:0000256" key="14">
    <source>
        <dbReference type="SAM" id="SignalP"/>
    </source>
</evidence>
<dbReference type="GO" id="GO:0005886">
    <property type="term" value="C:plasma membrane"/>
    <property type="evidence" value="ECO:0007669"/>
    <property type="project" value="TreeGrafter"/>
</dbReference>
<dbReference type="FunFam" id="1.10.510.10:FF:000084">
    <property type="entry name" value="Wall-associated receptor kinase 2"/>
    <property type="match status" value="1"/>
</dbReference>
<keyword evidence="7" id="KW-0067">ATP-binding</keyword>
<evidence type="ECO:0000256" key="2">
    <source>
        <dbReference type="ARBA" id="ARBA00022553"/>
    </source>
</evidence>
<dbReference type="Proteomes" id="UP000030687">
    <property type="component" value="Unassembled WGS sequence"/>
</dbReference>
<keyword evidence="4 14" id="KW-0732">Signal</keyword>
<dbReference type="PANTHER" id="PTHR27005:SF521">
    <property type="entry name" value="WALL-ASSOCIATED RECEPTOR KINASE-LIKE 6"/>
    <property type="match status" value="1"/>
</dbReference>
<dbReference type="InterPro" id="IPR025287">
    <property type="entry name" value="WAK_GUB"/>
</dbReference>
<comment type="catalytic activity">
    <reaction evidence="12">
        <text>L-seryl-[protein] + ATP = O-phospho-L-seryl-[protein] + ADP + H(+)</text>
        <dbReference type="Rhea" id="RHEA:17989"/>
        <dbReference type="Rhea" id="RHEA-COMP:9863"/>
        <dbReference type="Rhea" id="RHEA-COMP:11604"/>
        <dbReference type="ChEBI" id="CHEBI:15378"/>
        <dbReference type="ChEBI" id="CHEBI:29999"/>
        <dbReference type="ChEBI" id="CHEBI:30616"/>
        <dbReference type="ChEBI" id="CHEBI:83421"/>
        <dbReference type="ChEBI" id="CHEBI:456216"/>
    </reaction>
</comment>
<organism evidence="16 17">
    <name type="scientific">Citrus clementina</name>
    <name type="common">Clementine</name>
    <name type="synonym">Citrus deliciosa x Citrus sinensis</name>
    <dbReference type="NCBI Taxonomy" id="85681"/>
    <lineage>
        <taxon>Eukaryota</taxon>
        <taxon>Viridiplantae</taxon>
        <taxon>Streptophyta</taxon>
        <taxon>Embryophyta</taxon>
        <taxon>Tracheophyta</taxon>
        <taxon>Spermatophyta</taxon>
        <taxon>Magnoliopsida</taxon>
        <taxon>eudicotyledons</taxon>
        <taxon>Gunneridae</taxon>
        <taxon>Pentapetalae</taxon>
        <taxon>rosids</taxon>
        <taxon>malvids</taxon>
        <taxon>Sapindales</taxon>
        <taxon>Rutaceae</taxon>
        <taxon>Aurantioideae</taxon>
        <taxon>Citrus</taxon>
    </lineage>
</organism>
<keyword evidence="9" id="KW-0472">Membrane</keyword>
<dbReference type="SUPFAM" id="SSF56112">
    <property type="entry name" value="Protein kinase-like (PK-like)"/>
    <property type="match status" value="1"/>
</dbReference>
<evidence type="ECO:0000313" key="16">
    <source>
        <dbReference type="EMBL" id="ESR40355.1"/>
    </source>
</evidence>
<dbReference type="STRING" id="85681.V4SN73"/>
<evidence type="ECO:0000256" key="3">
    <source>
        <dbReference type="ARBA" id="ARBA00022692"/>
    </source>
</evidence>
<keyword evidence="3" id="KW-0812">Transmembrane</keyword>
<dbReference type="EMBL" id="KI536925">
    <property type="protein sequence ID" value="ESR40355.1"/>
    <property type="molecule type" value="Genomic_DNA"/>
</dbReference>
<keyword evidence="11" id="KW-0325">Glycoprotein</keyword>
<dbReference type="SMART" id="SM00220">
    <property type="entry name" value="S_TKc"/>
    <property type="match status" value="1"/>
</dbReference>
<dbReference type="Gramene" id="ESR40355">
    <property type="protein sequence ID" value="ESR40355"/>
    <property type="gene ID" value="CICLE_v10027068mg"/>
</dbReference>
<evidence type="ECO:0000256" key="4">
    <source>
        <dbReference type="ARBA" id="ARBA00022729"/>
    </source>
</evidence>
<evidence type="ECO:0000256" key="7">
    <source>
        <dbReference type="ARBA" id="ARBA00022840"/>
    </source>
</evidence>